<evidence type="ECO:0000313" key="2">
    <source>
        <dbReference type="Proteomes" id="UP000678393"/>
    </source>
</evidence>
<comment type="caution">
    <text evidence="1">The sequence shown here is derived from an EMBL/GenBank/DDBJ whole genome shotgun (WGS) entry which is preliminary data.</text>
</comment>
<accession>A0A8S3YT13</accession>
<protein>
    <submittedName>
        <fullName evidence="1">Uncharacterized protein</fullName>
    </submittedName>
</protein>
<dbReference type="EMBL" id="CAJHNH020000405">
    <property type="protein sequence ID" value="CAG5117436.1"/>
    <property type="molecule type" value="Genomic_DNA"/>
</dbReference>
<evidence type="ECO:0000313" key="1">
    <source>
        <dbReference type="EMBL" id="CAG5117436.1"/>
    </source>
</evidence>
<proteinExistence type="predicted"/>
<sequence length="123" mass="13831">MLDKGQSVFLFLPKWGHGAHTKAVGLSISFKMAPRNQHGGSFKIWGKHHIPQFGNECLTFDFHLLGQHFSKLAWLSSQRPCSFSVHSQYHRCSQSVPQVFTVSATCVHSPCHRCSLFIVYSTG</sequence>
<dbReference type="AlphaFoldDB" id="A0A8S3YT13"/>
<name>A0A8S3YT13_9EUPU</name>
<dbReference type="Proteomes" id="UP000678393">
    <property type="component" value="Unassembled WGS sequence"/>
</dbReference>
<gene>
    <name evidence="1" type="ORF">CUNI_LOCUS2994</name>
</gene>
<keyword evidence="2" id="KW-1185">Reference proteome</keyword>
<reference evidence="1" key="1">
    <citation type="submission" date="2021-04" db="EMBL/GenBank/DDBJ databases">
        <authorList>
            <consortium name="Molecular Ecology Group"/>
        </authorList>
    </citation>
    <scope>NUCLEOTIDE SEQUENCE</scope>
</reference>
<organism evidence="1 2">
    <name type="scientific">Candidula unifasciata</name>
    <dbReference type="NCBI Taxonomy" id="100452"/>
    <lineage>
        <taxon>Eukaryota</taxon>
        <taxon>Metazoa</taxon>
        <taxon>Spiralia</taxon>
        <taxon>Lophotrochozoa</taxon>
        <taxon>Mollusca</taxon>
        <taxon>Gastropoda</taxon>
        <taxon>Heterobranchia</taxon>
        <taxon>Euthyneura</taxon>
        <taxon>Panpulmonata</taxon>
        <taxon>Eupulmonata</taxon>
        <taxon>Stylommatophora</taxon>
        <taxon>Helicina</taxon>
        <taxon>Helicoidea</taxon>
        <taxon>Geomitridae</taxon>
        <taxon>Candidula</taxon>
    </lineage>
</organism>